<dbReference type="InterPro" id="IPR054491">
    <property type="entry name" value="MGH1-like_GH"/>
</dbReference>
<gene>
    <name evidence="5" type="ORF">ACFP3R_01520</name>
</gene>
<dbReference type="Pfam" id="PF22422">
    <property type="entry name" value="MGH1-like_GH"/>
    <property type="match status" value="1"/>
</dbReference>
<name>A0ABW1NX99_9PSEU</name>
<dbReference type="EMBL" id="JBHSQO010000001">
    <property type="protein sequence ID" value="MFC6087943.1"/>
    <property type="molecule type" value="Genomic_DNA"/>
</dbReference>
<dbReference type="InterPro" id="IPR004888">
    <property type="entry name" value="Glycoside_hydrolase_63"/>
</dbReference>
<dbReference type="PANTHER" id="PTHR10412">
    <property type="entry name" value="MANNOSYL-OLIGOSACCHARIDE GLUCOSIDASE"/>
    <property type="match status" value="1"/>
</dbReference>
<keyword evidence="3" id="KW-0326">Glycosidase</keyword>
<organism evidence="5 6">
    <name type="scientific">Saccharothrix lopnurensis</name>
    <dbReference type="NCBI Taxonomy" id="1670621"/>
    <lineage>
        <taxon>Bacteria</taxon>
        <taxon>Bacillati</taxon>
        <taxon>Actinomycetota</taxon>
        <taxon>Actinomycetes</taxon>
        <taxon>Pseudonocardiales</taxon>
        <taxon>Pseudonocardiaceae</taxon>
        <taxon>Saccharothrix</taxon>
    </lineage>
</organism>
<evidence type="ECO:0000256" key="3">
    <source>
        <dbReference type="ARBA" id="ARBA00023295"/>
    </source>
</evidence>
<dbReference type="PANTHER" id="PTHR10412:SF11">
    <property type="entry name" value="MANNOSYL-OLIGOSACCHARIDE GLUCOSIDASE"/>
    <property type="match status" value="1"/>
</dbReference>
<evidence type="ECO:0000313" key="5">
    <source>
        <dbReference type="EMBL" id="MFC6087943.1"/>
    </source>
</evidence>
<protein>
    <recommendedName>
        <fullName evidence="4">Mannosylglycerate hydrolase MGH1-like glycoside hydrolase domain-containing protein</fullName>
    </recommendedName>
</protein>
<evidence type="ECO:0000313" key="6">
    <source>
        <dbReference type="Proteomes" id="UP001596220"/>
    </source>
</evidence>
<evidence type="ECO:0000259" key="4">
    <source>
        <dbReference type="Pfam" id="PF22422"/>
    </source>
</evidence>
<dbReference type="Gene3D" id="1.50.10.10">
    <property type="match status" value="1"/>
</dbReference>
<evidence type="ECO:0000256" key="2">
    <source>
        <dbReference type="ARBA" id="ARBA00022801"/>
    </source>
</evidence>
<dbReference type="InterPro" id="IPR012341">
    <property type="entry name" value="6hp_glycosidase-like_sf"/>
</dbReference>
<dbReference type="InterPro" id="IPR008928">
    <property type="entry name" value="6-hairpin_glycosidase_sf"/>
</dbReference>
<proteinExistence type="inferred from homology"/>
<evidence type="ECO:0000256" key="1">
    <source>
        <dbReference type="ARBA" id="ARBA00010833"/>
    </source>
</evidence>
<dbReference type="RefSeq" id="WP_380631971.1">
    <property type="nucleotide sequence ID" value="NZ_JBHSQO010000001.1"/>
</dbReference>
<dbReference type="Proteomes" id="UP001596220">
    <property type="component" value="Unassembled WGS sequence"/>
</dbReference>
<feature type="domain" description="Mannosylglycerate hydrolase MGH1-like glycoside hydrolase" evidence="4">
    <location>
        <begin position="46"/>
        <end position="438"/>
    </location>
</feature>
<reference evidence="6" key="1">
    <citation type="journal article" date="2019" name="Int. J. Syst. Evol. Microbiol.">
        <title>The Global Catalogue of Microorganisms (GCM) 10K type strain sequencing project: providing services to taxonomists for standard genome sequencing and annotation.</title>
        <authorList>
            <consortium name="The Broad Institute Genomics Platform"/>
            <consortium name="The Broad Institute Genome Sequencing Center for Infectious Disease"/>
            <person name="Wu L."/>
            <person name="Ma J."/>
        </authorList>
    </citation>
    <scope>NUCLEOTIDE SEQUENCE [LARGE SCALE GENOMIC DNA]</scope>
    <source>
        <strain evidence="6">CGMCC 4.7246</strain>
    </source>
</reference>
<comment type="caution">
    <text evidence="5">The sequence shown here is derived from an EMBL/GenBank/DDBJ whole genome shotgun (WGS) entry which is preliminary data.</text>
</comment>
<sequence length="455" mass="48844">MPPRGTARTGPGSPGGVDVAGLRARAAATLLRNRRGSTTVPTGALYPHQWSWDSAFIAVGLAHVDPGRAFAELAALHEAQWRDGRVPQIVFNPAVPEDAYFPGPASWRPLPPHGPAPGVSTTGLVQPPVHAAAVLAVAERHPGAATDAALRHLYPRLARSHDYLFERRRVASGLVAVVHPWETGLDNSPAWDEPLRAAGAGPVEAVPGLRRDLRHAEAGHRPTDQDYARYLAVVAAYRDRGYADDDLTDLPFCVVDPLFCAVLAWSEHALAGLARRVGADPGRHVERAGELAHQVHARLFDPALGCYAALDARTGRTVPRRTVAGLVPLLLPDLPAGRRSALLATLTGPAFGLGSPGVRGVPSYDLTAPDADPRRYWRGPTWMNTNWLLWTALRDHGEADLARRLAADAVDLVAGAGFREYFHPLTGEGLGADDFSWTAALLLDVLAHGPEEPRW</sequence>
<comment type="similarity">
    <text evidence="1">Belongs to the glycosyl hydrolase 63 family.</text>
</comment>
<keyword evidence="6" id="KW-1185">Reference proteome</keyword>
<accession>A0ABW1NX99</accession>
<dbReference type="SUPFAM" id="SSF48208">
    <property type="entry name" value="Six-hairpin glycosidases"/>
    <property type="match status" value="1"/>
</dbReference>
<keyword evidence="2" id="KW-0378">Hydrolase</keyword>